<dbReference type="PROSITE" id="PS00198">
    <property type="entry name" value="4FE4S_FER_1"/>
    <property type="match status" value="3"/>
</dbReference>
<feature type="domain" description="4Fe-4S ferredoxin-type" evidence="5">
    <location>
        <begin position="71"/>
        <end position="100"/>
    </location>
</feature>
<dbReference type="Gene3D" id="3.30.70.20">
    <property type="match status" value="2"/>
</dbReference>
<reference evidence="6 7" key="1">
    <citation type="submission" date="2016-10" db="EMBL/GenBank/DDBJ databases">
        <authorList>
            <person name="de Groot N.N."/>
        </authorList>
    </citation>
    <scope>NUCLEOTIDE SEQUENCE [LARGE SCALE GENOMIC DNA]</scope>
    <source>
        <strain evidence="6 7">AA1</strain>
    </source>
</reference>
<dbReference type="PANTHER" id="PTHR24960">
    <property type="entry name" value="PHOTOSYSTEM I IRON-SULFUR CENTER-RELATED"/>
    <property type="match status" value="1"/>
</dbReference>
<feature type="domain" description="4Fe-4S ferredoxin-type" evidence="5">
    <location>
        <begin position="107"/>
        <end position="137"/>
    </location>
</feature>
<dbReference type="InterPro" id="IPR017900">
    <property type="entry name" value="4Fe4S_Fe_S_CS"/>
</dbReference>
<dbReference type="OrthoDB" id="9794954at2"/>
<evidence type="ECO:0000313" key="7">
    <source>
        <dbReference type="Proteomes" id="UP000198870"/>
    </source>
</evidence>
<evidence type="ECO:0000256" key="2">
    <source>
        <dbReference type="ARBA" id="ARBA00022723"/>
    </source>
</evidence>
<dbReference type="SUPFAM" id="SSF54862">
    <property type="entry name" value="4Fe-4S ferredoxins"/>
    <property type="match status" value="1"/>
</dbReference>
<dbReference type="EMBL" id="FMUX01000026">
    <property type="protein sequence ID" value="SCY84716.1"/>
    <property type="molecule type" value="Genomic_DNA"/>
</dbReference>
<evidence type="ECO:0000256" key="1">
    <source>
        <dbReference type="ARBA" id="ARBA00022485"/>
    </source>
</evidence>
<name>A0A1G5J8N1_9BACT</name>
<dbReference type="GO" id="GO:0051539">
    <property type="term" value="F:4 iron, 4 sulfur cluster binding"/>
    <property type="evidence" value="ECO:0007669"/>
    <property type="project" value="UniProtKB-KW"/>
</dbReference>
<keyword evidence="1" id="KW-0004">4Fe-4S</keyword>
<evidence type="ECO:0000256" key="4">
    <source>
        <dbReference type="ARBA" id="ARBA00023014"/>
    </source>
</evidence>
<dbReference type="PANTHER" id="PTHR24960:SF79">
    <property type="entry name" value="PHOTOSYSTEM I IRON-SULFUR CENTER"/>
    <property type="match status" value="1"/>
</dbReference>
<proteinExistence type="predicted"/>
<keyword evidence="7" id="KW-1185">Reference proteome</keyword>
<feature type="domain" description="4Fe-4S ferredoxin-type" evidence="5">
    <location>
        <begin position="1"/>
        <end position="29"/>
    </location>
</feature>
<feature type="domain" description="4Fe-4S ferredoxin-type" evidence="5">
    <location>
        <begin position="30"/>
        <end position="59"/>
    </location>
</feature>
<dbReference type="InterPro" id="IPR050157">
    <property type="entry name" value="PSI_iron-sulfur_center"/>
</dbReference>
<evidence type="ECO:0000256" key="3">
    <source>
        <dbReference type="ARBA" id="ARBA00023004"/>
    </source>
</evidence>
<dbReference type="RefSeq" id="WP_092215084.1">
    <property type="nucleotide sequence ID" value="NZ_FMUX01000026.1"/>
</dbReference>
<dbReference type="Proteomes" id="UP000198870">
    <property type="component" value="Unassembled WGS sequence"/>
</dbReference>
<keyword evidence="3" id="KW-0408">Iron</keyword>
<keyword evidence="2" id="KW-0479">Metal-binding</keyword>
<dbReference type="GO" id="GO:0046872">
    <property type="term" value="F:metal ion binding"/>
    <property type="evidence" value="ECO:0007669"/>
    <property type="project" value="UniProtKB-KW"/>
</dbReference>
<sequence length="140" mass="14509">MAYTITDTCTGCGSCSRICPTRAITGEKKEQHTIAADLCIECGSCGRICPAGAVSDPFGIPAVRMKKNSWPAPVFDQKRCMACVICLDACPTGCLIVGPPQGKDPNGYPCMEDLSSCLGCGLCAADCPADAISLAPREVA</sequence>
<dbReference type="Pfam" id="PF12838">
    <property type="entry name" value="Fer4_7"/>
    <property type="match status" value="2"/>
</dbReference>
<accession>A0A1G5J8N1</accession>
<dbReference type="InterPro" id="IPR017896">
    <property type="entry name" value="4Fe4S_Fe-S-bd"/>
</dbReference>
<dbReference type="AlphaFoldDB" id="A0A1G5J8N1"/>
<gene>
    <name evidence="6" type="ORF">SAMN05216233_12643</name>
</gene>
<protein>
    <submittedName>
        <fullName evidence="6">4Fe-4S dicluster domain-containing protein</fullName>
    </submittedName>
</protein>
<keyword evidence="4" id="KW-0411">Iron-sulfur</keyword>
<dbReference type="PROSITE" id="PS51379">
    <property type="entry name" value="4FE4S_FER_2"/>
    <property type="match status" value="4"/>
</dbReference>
<organism evidence="6 7">
    <name type="scientific">Desulfoluna spongiiphila</name>
    <dbReference type="NCBI Taxonomy" id="419481"/>
    <lineage>
        <taxon>Bacteria</taxon>
        <taxon>Pseudomonadati</taxon>
        <taxon>Thermodesulfobacteriota</taxon>
        <taxon>Desulfobacteria</taxon>
        <taxon>Desulfobacterales</taxon>
        <taxon>Desulfolunaceae</taxon>
        <taxon>Desulfoluna</taxon>
    </lineage>
</organism>
<dbReference type="STRING" id="419481.SAMN05216233_12643"/>
<evidence type="ECO:0000259" key="5">
    <source>
        <dbReference type="PROSITE" id="PS51379"/>
    </source>
</evidence>
<evidence type="ECO:0000313" key="6">
    <source>
        <dbReference type="EMBL" id="SCY84716.1"/>
    </source>
</evidence>